<comment type="similarity">
    <text evidence="2">Belongs to the auxin efflux carrier (TC 2.A.69) family.</text>
</comment>
<feature type="transmembrane region" description="Helical" evidence="8">
    <location>
        <begin position="123"/>
        <end position="149"/>
    </location>
</feature>
<dbReference type="AlphaFoldDB" id="A0A162L8I1"/>
<dbReference type="Pfam" id="PF03547">
    <property type="entry name" value="Mem_trans"/>
    <property type="match status" value="1"/>
</dbReference>
<dbReference type="GeneID" id="97243337"/>
<evidence type="ECO:0000313" key="9">
    <source>
        <dbReference type="EMBL" id="KYO53765.1"/>
    </source>
</evidence>
<evidence type="ECO:0000256" key="2">
    <source>
        <dbReference type="ARBA" id="ARBA00010145"/>
    </source>
</evidence>
<evidence type="ECO:0000256" key="7">
    <source>
        <dbReference type="ARBA" id="ARBA00023136"/>
    </source>
</evidence>
<evidence type="ECO:0000256" key="8">
    <source>
        <dbReference type="SAM" id="Phobius"/>
    </source>
</evidence>
<keyword evidence="6 8" id="KW-1133">Transmembrane helix</keyword>
<keyword evidence="4" id="KW-1003">Cell membrane</keyword>
<comment type="caution">
    <text evidence="9">The sequence shown here is derived from an EMBL/GenBank/DDBJ whole genome shotgun (WGS) entry which is preliminary data.</text>
</comment>
<feature type="transmembrane region" description="Helical" evidence="8">
    <location>
        <begin position="281"/>
        <end position="307"/>
    </location>
</feature>
<dbReference type="GO" id="GO:0005886">
    <property type="term" value="C:plasma membrane"/>
    <property type="evidence" value="ECO:0007669"/>
    <property type="project" value="UniProtKB-SubCell"/>
</dbReference>
<feature type="transmembrane region" description="Helical" evidence="8">
    <location>
        <begin position="197"/>
        <end position="216"/>
    </location>
</feature>
<dbReference type="EMBL" id="LPZR01000107">
    <property type="protein sequence ID" value="KYO53765.1"/>
    <property type="molecule type" value="Genomic_DNA"/>
</dbReference>
<reference evidence="9 10" key="1">
    <citation type="submission" date="2015-12" db="EMBL/GenBank/DDBJ databases">
        <title>Genome sequence of Tistrella mobilis MCCC 1A02139.</title>
        <authorList>
            <person name="Lu L."/>
            <person name="Lai Q."/>
            <person name="Shao Z."/>
            <person name="Qian P."/>
        </authorList>
    </citation>
    <scope>NUCLEOTIDE SEQUENCE [LARGE SCALE GENOMIC DNA]</scope>
    <source>
        <strain evidence="9 10">MCCC 1A02139</strain>
    </source>
</reference>
<accession>A0A162L8I1</accession>
<dbReference type="PANTHER" id="PTHR36838:SF4">
    <property type="entry name" value="AUXIN EFFLUX CARRIER FAMILY PROTEIN"/>
    <property type="match status" value="1"/>
</dbReference>
<evidence type="ECO:0000256" key="6">
    <source>
        <dbReference type="ARBA" id="ARBA00022989"/>
    </source>
</evidence>
<dbReference type="PANTHER" id="PTHR36838">
    <property type="entry name" value="AUXIN EFFLUX CARRIER FAMILY PROTEIN"/>
    <property type="match status" value="1"/>
</dbReference>
<evidence type="ECO:0000256" key="1">
    <source>
        <dbReference type="ARBA" id="ARBA00004651"/>
    </source>
</evidence>
<comment type="subcellular location">
    <subcellularLocation>
        <location evidence="1">Cell membrane</location>
        <topology evidence="1">Multi-pass membrane protein</topology>
    </subcellularLocation>
</comment>
<gene>
    <name evidence="9" type="ORF">AUP44_26325</name>
</gene>
<dbReference type="GO" id="GO:0055085">
    <property type="term" value="P:transmembrane transport"/>
    <property type="evidence" value="ECO:0007669"/>
    <property type="project" value="InterPro"/>
</dbReference>
<dbReference type="Proteomes" id="UP000075787">
    <property type="component" value="Unassembled WGS sequence"/>
</dbReference>
<evidence type="ECO:0000313" key="10">
    <source>
        <dbReference type="Proteomes" id="UP000075787"/>
    </source>
</evidence>
<protein>
    <recommendedName>
        <fullName evidence="11">AEC family transporter</fullName>
    </recommendedName>
</protein>
<feature type="transmembrane region" description="Helical" evidence="8">
    <location>
        <begin position="40"/>
        <end position="57"/>
    </location>
</feature>
<proteinExistence type="inferred from homology"/>
<feature type="transmembrane region" description="Helical" evidence="8">
    <location>
        <begin position="254"/>
        <end position="274"/>
    </location>
</feature>
<dbReference type="RefSeq" id="WP_062763460.1">
    <property type="nucleotide sequence ID" value="NZ_CP121045.1"/>
</dbReference>
<keyword evidence="3" id="KW-0813">Transport</keyword>
<dbReference type="InterPro" id="IPR004776">
    <property type="entry name" value="Mem_transp_PIN-like"/>
</dbReference>
<sequence>MTETFLALLPVFAVILLGAGLKRAKIPGDAFWPMIDRLTYLVLFPALLITSTARGAFPAASAVPMAAALTGGILIMAGALVLIRRLLPVDGPGFSSVFQGALRYNTYVAFAATTAIAGKQGMALAGLAVAAMVPLLNLISVICVAACAVPPGEDAPQHPPLLRLIVTNPLIIACAIGIPLGVSGLGLPPVVDGVLDILARGSLPLALLSVGAGLSLRLDGRAAFAIGFSTAIKLLGMPLIALLILWPFGADDTTRVVAVLFAACPTATSAYILARQLGGDAPLAAAVITVSTFAALITMPLMLALVVP</sequence>
<evidence type="ECO:0008006" key="11">
    <source>
        <dbReference type="Google" id="ProtNLM"/>
    </source>
</evidence>
<evidence type="ECO:0000256" key="5">
    <source>
        <dbReference type="ARBA" id="ARBA00022692"/>
    </source>
</evidence>
<name>A0A162L8I1_9PROT</name>
<keyword evidence="5 8" id="KW-0812">Transmembrane</keyword>
<evidence type="ECO:0000256" key="4">
    <source>
        <dbReference type="ARBA" id="ARBA00022475"/>
    </source>
</evidence>
<feature type="transmembrane region" description="Helical" evidence="8">
    <location>
        <begin position="64"/>
        <end position="83"/>
    </location>
</feature>
<keyword evidence="7 8" id="KW-0472">Membrane</keyword>
<dbReference type="InterPro" id="IPR038770">
    <property type="entry name" value="Na+/solute_symporter_sf"/>
</dbReference>
<feature type="transmembrane region" description="Helical" evidence="8">
    <location>
        <begin position="161"/>
        <end position="185"/>
    </location>
</feature>
<dbReference type="Gene3D" id="1.20.1530.20">
    <property type="match status" value="1"/>
</dbReference>
<organism evidence="9 10">
    <name type="scientific">Tistrella mobilis</name>
    <dbReference type="NCBI Taxonomy" id="171437"/>
    <lineage>
        <taxon>Bacteria</taxon>
        <taxon>Pseudomonadati</taxon>
        <taxon>Pseudomonadota</taxon>
        <taxon>Alphaproteobacteria</taxon>
        <taxon>Geminicoccales</taxon>
        <taxon>Geminicoccaceae</taxon>
        <taxon>Tistrella</taxon>
    </lineage>
</organism>
<feature type="transmembrane region" description="Helical" evidence="8">
    <location>
        <begin position="223"/>
        <end position="248"/>
    </location>
</feature>
<evidence type="ECO:0000256" key="3">
    <source>
        <dbReference type="ARBA" id="ARBA00022448"/>
    </source>
</evidence>